<accession>X1KKZ5</accession>
<organism evidence="1">
    <name type="scientific">marine sediment metagenome</name>
    <dbReference type="NCBI Taxonomy" id="412755"/>
    <lineage>
        <taxon>unclassified sequences</taxon>
        <taxon>metagenomes</taxon>
        <taxon>ecological metagenomes</taxon>
    </lineage>
</organism>
<dbReference type="AlphaFoldDB" id="X1KKZ5"/>
<sequence length="123" mass="13002">MWKQQVSGVVAAGDTAKTSLGTLVVPQDVSKIIGLYCHAVGGPGNTTLENITGMFELESPTQPLVKSQFLLDPVVEGVQGVGLSAKSWPCDIPVTPGSTIEGFITMDMAITLANTCRFQVTYE</sequence>
<evidence type="ECO:0000313" key="1">
    <source>
        <dbReference type="EMBL" id="GAH90814.1"/>
    </source>
</evidence>
<gene>
    <name evidence="1" type="ORF">S06H3_06036</name>
</gene>
<proteinExistence type="predicted"/>
<name>X1KKZ5_9ZZZZ</name>
<protein>
    <submittedName>
        <fullName evidence="1">Uncharacterized protein</fullName>
    </submittedName>
</protein>
<reference evidence="1" key="1">
    <citation type="journal article" date="2014" name="Front. Microbiol.">
        <title>High frequency of phylogenetically diverse reductive dehalogenase-homologous genes in deep subseafloor sedimentary metagenomes.</title>
        <authorList>
            <person name="Kawai M."/>
            <person name="Futagami T."/>
            <person name="Toyoda A."/>
            <person name="Takaki Y."/>
            <person name="Nishi S."/>
            <person name="Hori S."/>
            <person name="Arai W."/>
            <person name="Tsubouchi T."/>
            <person name="Morono Y."/>
            <person name="Uchiyama I."/>
            <person name="Ito T."/>
            <person name="Fujiyama A."/>
            <person name="Inagaki F."/>
            <person name="Takami H."/>
        </authorList>
    </citation>
    <scope>NUCLEOTIDE SEQUENCE</scope>
    <source>
        <strain evidence="1">Expedition CK06-06</strain>
    </source>
</reference>
<comment type="caution">
    <text evidence="1">The sequence shown here is derived from an EMBL/GenBank/DDBJ whole genome shotgun (WGS) entry which is preliminary data.</text>
</comment>
<dbReference type="EMBL" id="BARV01002297">
    <property type="protein sequence ID" value="GAH90814.1"/>
    <property type="molecule type" value="Genomic_DNA"/>
</dbReference>